<evidence type="ECO:0000256" key="4">
    <source>
        <dbReference type="ARBA" id="ARBA00022741"/>
    </source>
</evidence>
<dbReference type="Proteomes" id="UP001164776">
    <property type="component" value="Unassembled WGS sequence"/>
</dbReference>
<evidence type="ECO:0000256" key="3">
    <source>
        <dbReference type="ARBA" id="ARBA00022737"/>
    </source>
</evidence>
<comment type="caution">
    <text evidence="12">The sequence shown here is derived from an EMBL/GenBank/DDBJ whole genome shotgun (WGS) entry which is preliminary data.</text>
</comment>
<evidence type="ECO:0000256" key="6">
    <source>
        <dbReference type="ARBA" id="ARBA00022840"/>
    </source>
</evidence>
<reference evidence="12 13" key="1">
    <citation type="submission" date="2022-10" db="EMBL/GenBank/DDBJ databases">
        <title>WGS assembly of Paspalum vaginatum 540-79.</title>
        <authorList>
            <person name="Sun G."/>
            <person name="Wase N."/>
            <person name="Shu S."/>
            <person name="Jenkins J."/>
            <person name="Zhou B."/>
            <person name="Torres-Rodriguez J."/>
            <person name="Chen C."/>
            <person name="Sandor L."/>
            <person name="Plott C."/>
            <person name="Yoshinga Y."/>
            <person name="Daum C."/>
            <person name="Qi P."/>
            <person name="Barry K."/>
            <person name="Lipzen A."/>
            <person name="Berry L."/>
            <person name="Pedersen C."/>
            <person name="Gottilla T."/>
            <person name="Foltz A."/>
            <person name="Yu H."/>
            <person name="O'Malley R."/>
            <person name="Zhang C."/>
            <person name="Devos K."/>
            <person name="Sigmon B."/>
            <person name="Yu B."/>
            <person name="Obata T."/>
            <person name="Schmutz J."/>
            <person name="Schnable J."/>
        </authorList>
    </citation>
    <scope>NUCLEOTIDE SEQUENCE [LARGE SCALE GENOMIC DNA]</scope>
    <source>
        <strain evidence="13">cv. 540-79</strain>
    </source>
</reference>
<feature type="domain" description="Disease resistance R13L4/SHOC-2-like LRR" evidence="11">
    <location>
        <begin position="601"/>
        <end position="931"/>
    </location>
</feature>
<dbReference type="FunFam" id="1.10.10.10:FF:000322">
    <property type="entry name" value="Probable disease resistance protein At1g63360"/>
    <property type="match status" value="1"/>
</dbReference>
<evidence type="ECO:0000256" key="2">
    <source>
        <dbReference type="ARBA" id="ARBA00022614"/>
    </source>
</evidence>
<keyword evidence="13" id="KW-1185">Reference proteome</keyword>
<dbReference type="Pfam" id="PF23598">
    <property type="entry name" value="LRR_14"/>
    <property type="match status" value="1"/>
</dbReference>
<dbReference type="PRINTS" id="PR00364">
    <property type="entry name" value="DISEASERSIST"/>
</dbReference>
<dbReference type="GO" id="GO:0009626">
    <property type="term" value="P:plant-type hypersensitive response"/>
    <property type="evidence" value="ECO:0007669"/>
    <property type="project" value="UniProtKB-ARBA"/>
</dbReference>
<evidence type="ECO:0000313" key="12">
    <source>
        <dbReference type="EMBL" id="KAJ1256756.1"/>
    </source>
</evidence>
<dbReference type="InterPro" id="IPR027417">
    <property type="entry name" value="P-loop_NTPase"/>
</dbReference>
<dbReference type="InterPro" id="IPR032675">
    <property type="entry name" value="LRR_dom_sf"/>
</dbReference>
<dbReference type="InterPro" id="IPR038005">
    <property type="entry name" value="RX-like_CC"/>
</dbReference>
<dbReference type="EMBL" id="MU629479">
    <property type="protein sequence ID" value="KAJ1256758.1"/>
    <property type="molecule type" value="Genomic_DNA"/>
</dbReference>
<feature type="domain" description="Disease resistance protein winged helix" evidence="10">
    <location>
        <begin position="472"/>
        <end position="548"/>
    </location>
</feature>
<dbReference type="InterPro" id="IPR055414">
    <property type="entry name" value="LRR_R13L4/SHOC2-like"/>
</dbReference>
<keyword evidence="4" id="KW-0547">Nucleotide-binding</keyword>
<dbReference type="GO" id="GO:0005524">
    <property type="term" value="F:ATP binding"/>
    <property type="evidence" value="ECO:0007669"/>
    <property type="project" value="UniProtKB-KW"/>
</dbReference>
<evidence type="ECO:0000256" key="5">
    <source>
        <dbReference type="ARBA" id="ARBA00022821"/>
    </source>
</evidence>
<sequence length="1071" mass="120901">MSAVLDALAPYVKNLIRDMAQEEVFMLLGVSGEIKKLEDNTETLKAFLVDAERKRLSDQSVRIWVRKLKDSMYDAVDIIELCQLEADERRETGGGASMEQNFLGCCQPLLICLRHPMFSLITCGGIEKIQDFFQQFLFCGRNPVFAHEIGSRIKELNQRLECIHKEARDFNINITLGSNPQKTNLTAAEPSRYKTKSQIDESAIVGEQIEKDTKELVQVLTTYDDNNHSIKVVSVIGTGGMGKTTLAQKIFNGTTMQEHFKTKIWLSITQHFDDAELLRTAINHAGGVYHGGEQDKSTLTNILTNILSYSGRFLLVMDDVWSQKAWNDVLSVPVTLASQKQPGSRVLVTTRSACLPQEMRAPLHQHRVQPLGEDDAWSLLKKQLRPDQVARVGHLKEVGIEIIKKCGGLPLAIKVMGGLLSTKSLSKNEWEAVLNHRAWSVAGLPEELDNRIYLSYEDLCPELKQCFLYCSLFPKGTTISQAIIVPMWISEGFVEPHGNVSSQGDDGLEETATRYYKELITRNLIEPTKGSSVTGYNCTMHDVVRSFAEFMAREDSLVFQDRQLAGGSSNDSPIYRMSVGPSKLVLEWAALQKHQSLRTLIINCKISFSPNDSLTGFSRLRVLSLKGTRYCDRLVGSLCELRHLRYLSLEETHISRLPHDIHRMKFLQHVLLRQCWNLESLPGTITKLVNLRTLVVHAPNRNVVIPRGFGQLTNLRTLLAFPVHVEMGGDGSWCSLEEIGPLSHLRKLSLYGLDRVPTSSLAEMATIISSKDHLDYLELHWSSSRCMGWREEMEKQRQVIDKLEPPSSIQHLRIEGYFGCQLPNWMMVQATSAFTSLTFLKLKNLPCCTRLPDGLCQLPCLESLDIEDAPAIKSVGPEFQSSFPQASFPNLTTLRLAGLSEWSVWGWEEQQGEDGTADAMAMPVLDTIRIQNCKLTYLPPGLASSNRHALRELNLYQLTNLIYLENFPSVVELDVFDCPQLKRISGLYLLQKIRVQRCRDLEVLEGVPSLHSMQIVDPMMETLPEYLTRVEPRYLKVACSKKLCESLLTGSSWSEYNKIRHIKSPAIDYID</sequence>
<keyword evidence="3" id="KW-0677">Repeat</keyword>
<dbReference type="Pfam" id="PF23559">
    <property type="entry name" value="WHD_DRP"/>
    <property type="match status" value="1"/>
</dbReference>
<name>A0A9W7XDW3_9POAL</name>
<dbReference type="Gene3D" id="3.40.50.300">
    <property type="entry name" value="P-loop containing nucleotide triphosphate hydrolases"/>
    <property type="match status" value="1"/>
</dbReference>
<evidence type="ECO:0000256" key="7">
    <source>
        <dbReference type="ARBA" id="ARBA00023054"/>
    </source>
</evidence>
<dbReference type="InterPro" id="IPR042197">
    <property type="entry name" value="Apaf_helical"/>
</dbReference>
<accession>A0A9W7XDW3</accession>
<dbReference type="Pfam" id="PF00931">
    <property type="entry name" value="NB-ARC"/>
    <property type="match status" value="1"/>
</dbReference>
<dbReference type="GO" id="GO:0002758">
    <property type="term" value="P:innate immune response-activating signaling pathway"/>
    <property type="evidence" value="ECO:0007669"/>
    <property type="project" value="UniProtKB-ARBA"/>
</dbReference>
<evidence type="ECO:0000259" key="11">
    <source>
        <dbReference type="Pfam" id="PF23598"/>
    </source>
</evidence>
<dbReference type="GO" id="GO:0042742">
    <property type="term" value="P:defense response to bacterium"/>
    <property type="evidence" value="ECO:0007669"/>
    <property type="project" value="UniProtKB-ARBA"/>
</dbReference>
<keyword evidence="5" id="KW-0611">Plant defense</keyword>
<feature type="domain" description="NB-ARC" evidence="8">
    <location>
        <begin position="214"/>
        <end position="384"/>
    </location>
</feature>
<dbReference type="Gene3D" id="3.80.10.10">
    <property type="entry name" value="Ribonuclease Inhibitor"/>
    <property type="match status" value="2"/>
</dbReference>
<dbReference type="Gene3D" id="1.10.8.430">
    <property type="entry name" value="Helical domain of apoptotic protease-activating factors"/>
    <property type="match status" value="1"/>
</dbReference>
<evidence type="ECO:0000259" key="10">
    <source>
        <dbReference type="Pfam" id="PF23559"/>
    </source>
</evidence>
<dbReference type="InterPro" id="IPR058922">
    <property type="entry name" value="WHD_DRP"/>
</dbReference>
<evidence type="ECO:0000259" key="9">
    <source>
        <dbReference type="Pfam" id="PF18052"/>
    </source>
</evidence>
<keyword evidence="7" id="KW-0175">Coiled coil</keyword>
<feature type="domain" description="Disease resistance N-terminal" evidence="9">
    <location>
        <begin position="16"/>
        <end position="92"/>
    </location>
</feature>
<keyword evidence="6" id="KW-0067">ATP-binding</keyword>
<dbReference type="Pfam" id="PF18052">
    <property type="entry name" value="Rx_N"/>
    <property type="match status" value="1"/>
</dbReference>
<dbReference type="Gene3D" id="1.10.10.10">
    <property type="entry name" value="Winged helix-like DNA-binding domain superfamily/Winged helix DNA-binding domain"/>
    <property type="match status" value="1"/>
</dbReference>
<gene>
    <name evidence="12" type="ORF">BS78_K312400</name>
</gene>
<evidence type="ECO:0000256" key="1">
    <source>
        <dbReference type="ARBA" id="ARBA00008894"/>
    </source>
</evidence>
<dbReference type="EMBL" id="MU629479">
    <property type="protein sequence ID" value="KAJ1256757.1"/>
    <property type="molecule type" value="Genomic_DNA"/>
</dbReference>
<dbReference type="EMBL" id="MU629479">
    <property type="protein sequence ID" value="KAJ1256756.1"/>
    <property type="molecule type" value="Genomic_DNA"/>
</dbReference>
<dbReference type="InterPro" id="IPR036388">
    <property type="entry name" value="WH-like_DNA-bd_sf"/>
</dbReference>
<dbReference type="AlphaFoldDB" id="A0A9W7XDW3"/>
<protein>
    <submittedName>
        <fullName evidence="12">Uncharacterized protein</fullName>
    </submittedName>
</protein>
<organism evidence="12 13">
    <name type="scientific">Paspalum vaginatum</name>
    <name type="common">seashore paspalum</name>
    <dbReference type="NCBI Taxonomy" id="158149"/>
    <lineage>
        <taxon>Eukaryota</taxon>
        <taxon>Viridiplantae</taxon>
        <taxon>Streptophyta</taxon>
        <taxon>Embryophyta</taxon>
        <taxon>Tracheophyta</taxon>
        <taxon>Spermatophyta</taxon>
        <taxon>Magnoliopsida</taxon>
        <taxon>Liliopsida</taxon>
        <taxon>Poales</taxon>
        <taxon>Poaceae</taxon>
        <taxon>PACMAD clade</taxon>
        <taxon>Panicoideae</taxon>
        <taxon>Andropogonodae</taxon>
        <taxon>Paspaleae</taxon>
        <taxon>Paspalinae</taxon>
        <taxon>Paspalum</taxon>
    </lineage>
</organism>
<dbReference type="SUPFAM" id="SSF52540">
    <property type="entry name" value="P-loop containing nucleoside triphosphate hydrolases"/>
    <property type="match status" value="1"/>
</dbReference>
<dbReference type="InterPro" id="IPR002182">
    <property type="entry name" value="NB-ARC"/>
</dbReference>
<proteinExistence type="inferred from homology"/>
<dbReference type="PANTHER" id="PTHR36766">
    <property type="entry name" value="PLANT BROAD-SPECTRUM MILDEW RESISTANCE PROTEIN RPW8"/>
    <property type="match status" value="1"/>
</dbReference>
<evidence type="ECO:0000313" key="13">
    <source>
        <dbReference type="Proteomes" id="UP001164776"/>
    </source>
</evidence>
<dbReference type="InterPro" id="IPR041118">
    <property type="entry name" value="Rx_N"/>
</dbReference>
<dbReference type="CDD" id="cd14798">
    <property type="entry name" value="RX-CC_like"/>
    <property type="match status" value="1"/>
</dbReference>
<keyword evidence="2" id="KW-0433">Leucine-rich repeat</keyword>
<dbReference type="GO" id="GO:0043531">
    <property type="term" value="F:ADP binding"/>
    <property type="evidence" value="ECO:0007669"/>
    <property type="project" value="InterPro"/>
</dbReference>
<dbReference type="SUPFAM" id="SSF52058">
    <property type="entry name" value="L domain-like"/>
    <property type="match status" value="1"/>
</dbReference>
<comment type="similarity">
    <text evidence="1">Belongs to the disease resistance NB-LRR family.</text>
</comment>
<dbReference type="OrthoDB" id="762143at2759"/>
<dbReference type="PANTHER" id="PTHR36766:SF36">
    <property type="entry name" value="AAA+ ATPASE DOMAIN-CONTAINING PROTEIN"/>
    <property type="match status" value="1"/>
</dbReference>
<dbReference type="EMBL" id="MU629479">
    <property type="protein sequence ID" value="KAJ1256755.1"/>
    <property type="molecule type" value="Genomic_DNA"/>
</dbReference>
<dbReference type="Gene3D" id="1.20.5.4130">
    <property type="match status" value="1"/>
</dbReference>
<evidence type="ECO:0000259" key="8">
    <source>
        <dbReference type="Pfam" id="PF00931"/>
    </source>
</evidence>